<dbReference type="PANTHER" id="PTHR35897:SF1">
    <property type="entry name" value="METHYLTRANSFERASE AUSD"/>
    <property type="match status" value="1"/>
</dbReference>
<organism evidence="4 5">
    <name type="scientific">Dentipellis fragilis</name>
    <dbReference type="NCBI Taxonomy" id="205917"/>
    <lineage>
        <taxon>Eukaryota</taxon>
        <taxon>Fungi</taxon>
        <taxon>Dikarya</taxon>
        <taxon>Basidiomycota</taxon>
        <taxon>Agaricomycotina</taxon>
        <taxon>Agaricomycetes</taxon>
        <taxon>Russulales</taxon>
        <taxon>Hericiaceae</taxon>
        <taxon>Dentipellis</taxon>
    </lineage>
</organism>
<accession>A0A4Y9YGY0</accession>
<dbReference type="EMBL" id="SEOQ01000513">
    <property type="protein sequence ID" value="TFY61382.1"/>
    <property type="molecule type" value="Genomic_DNA"/>
</dbReference>
<feature type="region of interest" description="Disordered" evidence="3">
    <location>
        <begin position="67"/>
        <end position="119"/>
    </location>
</feature>
<evidence type="ECO:0000313" key="4">
    <source>
        <dbReference type="EMBL" id="TFY61382.1"/>
    </source>
</evidence>
<comment type="caution">
    <text evidence="4">The sequence shown here is derived from an EMBL/GenBank/DDBJ whole genome shotgun (WGS) entry which is preliminary data.</text>
</comment>
<dbReference type="InterPro" id="IPR051654">
    <property type="entry name" value="Meroterpenoid_MTases"/>
</dbReference>
<evidence type="ECO:0000256" key="3">
    <source>
        <dbReference type="SAM" id="MobiDB-lite"/>
    </source>
</evidence>
<dbReference type="AlphaFoldDB" id="A0A4Y9YGY0"/>
<evidence type="ECO:0000256" key="1">
    <source>
        <dbReference type="ARBA" id="ARBA00022679"/>
    </source>
</evidence>
<evidence type="ECO:0008006" key="6">
    <source>
        <dbReference type="Google" id="ProtNLM"/>
    </source>
</evidence>
<evidence type="ECO:0000256" key="2">
    <source>
        <dbReference type="ARBA" id="ARBA00022691"/>
    </source>
</evidence>
<evidence type="ECO:0000313" key="5">
    <source>
        <dbReference type="Proteomes" id="UP000298327"/>
    </source>
</evidence>
<feature type="compositionally biased region" description="Low complexity" evidence="3">
    <location>
        <begin position="214"/>
        <end position="229"/>
    </location>
</feature>
<gene>
    <name evidence="4" type="ORF">EVG20_g7080</name>
</gene>
<dbReference type="Proteomes" id="UP000298327">
    <property type="component" value="Unassembled WGS sequence"/>
</dbReference>
<reference evidence="4 5" key="1">
    <citation type="submission" date="2019-02" db="EMBL/GenBank/DDBJ databases">
        <title>Genome sequencing of the rare red list fungi Dentipellis fragilis.</title>
        <authorList>
            <person name="Buettner E."/>
            <person name="Kellner H."/>
        </authorList>
    </citation>
    <scope>NUCLEOTIDE SEQUENCE [LARGE SCALE GENOMIC DNA]</scope>
    <source>
        <strain evidence="4 5">DSM 105465</strain>
    </source>
</reference>
<keyword evidence="5" id="KW-1185">Reference proteome</keyword>
<name>A0A4Y9YGY0_9AGAM</name>
<dbReference type="GO" id="GO:0016740">
    <property type="term" value="F:transferase activity"/>
    <property type="evidence" value="ECO:0007669"/>
    <property type="project" value="UniProtKB-KW"/>
</dbReference>
<feature type="region of interest" description="Disordered" evidence="3">
    <location>
        <begin position="214"/>
        <end position="274"/>
    </location>
</feature>
<dbReference type="OrthoDB" id="2094832at2759"/>
<keyword evidence="1" id="KW-0808">Transferase</keyword>
<dbReference type="STRING" id="205917.A0A4Y9YGY0"/>
<proteinExistence type="predicted"/>
<keyword evidence="2" id="KW-0949">S-adenosyl-L-methionine</keyword>
<dbReference type="PANTHER" id="PTHR35897">
    <property type="entry name" value="METHYLTRANSFERASE AUSD"/>
    <property type="match status" value="1"/>
</dbReference>
<sequence>MFLTKSPVASVSTPSPIQASVCPNGFHIHSPHLANGSTSTQPCEHCGLQGSTPRRPSLTQRLSRLPMLQPSPREHPNYFGPDTPGLPPYVSPASEQRATFNDREEQDSPEPLPSTASILETLYPPNRSFARDVPDFRELSSTFTTGQTRRRAPTTAASPLRNEFARSRRESELSGLGIRIGREEQYLAPVLPETPVGDGLEDSIRNALDFSNRAQPEAAAEVTATPPRVLSTPPPRSAERPTPAPEYTSLNPPGLYPSARRPASGAASSDTTARRRAAFQTLGAMQEHSELLNVPRAPRLPSGSFMSPYAEQAAQEGWYEPPPPYGPHASDPVLDIRPGIIITSGGTRDHPRVGLLLDYQCSCPLGVSIICMTSGYVEELLNVIGRQQVSVCTLIYVPVSHTLSHLLIRDMSSKFEENLVGDVTPLDSSLYKLEDEQKVFFKATTGITDDEDLKKHILNVQAKAYALRPYPCIQRFTFIGIGITKNTEAYQQLLKIVGNDARKAIFDGFPMQNVVTSDLHGGTCPSFTAGIDSEARSEKYETSADQSVIEFWQLGHALFKTTPEKYTVPFVGGDVFDPAHLALAAPLATSSIPPAPRPDIYTLTSLNPLRGHVSAIFASSFFHLFSEPQQLELARKLAGLLDPRPGSMIFGMHAGGETKGTRKGPGDVPNKDWDLFFHSPETWTEMWDGEVFPKGSVKVQAYLATLDERWKFLRWIRDDRHLTVPQKLGLELILLER</sequence>
<protein>
    <recommendedName>
        <fullName evidence="6">Methyltransferase type 11 domain-containing protein</fullName>
    </recommendedName>
</protein>
<feature type="compositionally biased region" description="Low complexity" evidence="3">
    <location>
        <begin position="257"/>
        <end position="271"/>
    </location>
</feature>